<evidence type="ECO:0000313" key="3">
    <source>
        <dbReference type="Proteomes" id="UP000675968"/>
    </source>
</evidence>
<protein>
    <submittedName>
        <fullName evidence="2">Uncharacterized protein</fullName>
    </submittedName>
</protein>
<sequence length="544" mass="61569">MTNGLPARIFLFFLVFTAIMVVFSYWSGQFFLNSILTVLIGIVLGFIVLKKIEPDFNQSIPIPIWAFAGLVFILVLFSVFAGPGYLGSTDGMHFVHQRITQEKIPTTYAPYSPVKAYYFFGFTLFAKPFVDFFSMVPDLFILYFLGAVFAALEVILVFLVVSKFFKSENTGFWAALLFCGSKIVFQSFLLGLFPGIFGTVFFLAVVWAWLSKSDAVFLFFPTALLLHFSPLLFLGFLGVLGVVFFRQSIRKELFSNLPWLKIGLAIFLAIPVFGTFLAMGQQGWNQVVYHEQILPIETSITQYSLLEAISSTVLLLGWVPLVILLFTIFFYLKKREPIQVIEWFLLAVVVLSLLLVLFTGIPVISKLAELASLAAVVLGGLFLNRLDLRRWFKPALTMLLLLLILGSFFYSNELSRLREGSKISREQAAFAFSFKEQFPERAKTLFLTPNSSLLAVFSDKIPFDVLNGFFISMVSRSTDPLFELEIKKSLEKKRILETHCIDCLQNLDVQFIVAPKGFYPTSLPFPKVFESNGFEVYKKTENAS</sequence>
<dbReference type="AlphaFoldDB" id="A0A8T4L4A3"/>
<proteinExistence type="predicted"/>
<feature type="transmembrane region" description="Helical" evidence="1">
    <location>
        <begin position="7"/>
        <end position="26"/>
    </location>
</feature>
<feature type="transmembrane region" description="Helical" evidence="1">
    <location>
        <begin position="216"/>
        <end position="245"/>
    </location>
</feature>
<evidence type="ECO:0000313" key="2">
    <source>
        <dbReference type="EMBL" id="MBS3061377.1"/>
    </source>
</evidence>
<organism evidence="2 3">
    <name type="scientific">Candidatus Iainarchaeum sp</name>
    <dbReference type="NCBI Taxonomy" id="3101447"/>
    <lineage>
        <taxon>Archaea</taxon>
        <taxon>Candidatus Iainarchaeota</taxon>
        <taxon>Candidatus Iainarchaeia</taxon>
        <taxon>Candidatus Iainarchaeales</taxon>
        <taxon>Candidatus Iainarchaeaceae</taxon>
        <taxon>Candidatus Iainarchaeum</taxon>
    </lineage>
</organism>
<gene>
    <name evidence="2" type="ORF">J4215_02230</name>
</gene>
<keyword evidence="1" id="KW-1133">Transmembrane helix</keyword>
<feature type="transmembrane region" description="Helical" evidence="1">
    <location>
        <begin position="32"/>
        <end position="52"/>
    </location>
</feature>
<feature type="transmembrane region" description="Helical" evidence="1">
    <location>
        <begin position="391"/>
        <end position="410"/>
    </location>
</feature>
<feature type="transmembrane region" description="Helical" evidence="1">
    <location>
        <begin position="64"/>
        <end position="86"/>
    </location>
</feature>
<feature type="transmembrane region" description="Helical" evidence="1">
    <location>
        <begin position="343"/>
        <end position="361"/>
    </location>
</feature>
<reference evidence="2" key="1">
    <citation type="submission" date="2021-03" db="EMBL/GenBank/DDBJ databases">
        <authorList>
            <person name="Jaffe A."/>
        </authorList>
    </citation>
    <scope>NUCLEOTIDE SEQUENCE</scope>
    <source>
        <strain evidence="2">RIFCSPLOWO2_01_FULL_AR10_48_17</strain>
    </source>
</reference>
<accession>A0A8T4L4A3</accession>
<dbReference type="Proteomes" id="UP000675968">
    <property type="component" value="Unassembled WGS sequence"/>
</dbReference>
<dbReference type="EMBL" id="JAGVWC010000009">
    <property type="protein sequence ID" value="MBS3061377.1"/>
    <property type="molecule type" value="Genomic_DNA"/>
</dbReference>
<feature type="transmembrane region" description="Helical" evidence="1">
    <location>
        <begin position="183"/>
        <end position="210"/>
    </location>
</feature>
<feature type="transmembrane region" description="Helical" evidence="1">
    <location>
        <begin position="257"/>
        <end position="279"/>
    </location>
</feature>
<evidence type="ECO:0000256" key="1">
    <source>
        <dbReference type="SAM" id="Phobius"/>
    </source>
</evidence>
<comment type="caution">
    <text evidence="2">The sequence shown here is derived from an EMBL/GenBank/DDBJ whole genome shotgun (WGS) entry which is preliminary data.</text>
</comment>
<reference evidence="2" key="2">
    <citation type="submission" date="2021-05" db="EMBL/GenBank/DDBJ databases">
        <title>Protein family content uncovers lineage relationships and bacterial pathway maintenance mechanisms in DPANN archaea.</title>
        <authorList>
            <person name="Castelle C.J."/>
            <person name="Meheust R."/>
            <person name="Jaffe A.L."/>
            <person name="Seitz K."/>
            <person name="Gong X."/>
            <person name="Baker B.J."/>
            <person name="Banfield J.F."/>
        </authorList>
    </citation>
    <scope>NUCLEOTIDE SEQUENCE</scope>
    <source>
        <strain evidence="2">RIFCSPLOWO2_01_FULL_AR10_48_17</strain>
    </source>
</reference>
<name>A0A8T4L4A3_9ARCH</name>
<feature type="transmembrane region" description="Helical" evidence="1">
    <location>
        <begin position="308"/>
        <end position="331"/>
    </location>
</feature>
<keyword evidence="1" id="KW-0472">Membrane</keyword>
<feature type="transmembrane region" description="Helical" evidence="1">
    <location>
        <begin position="140"/>
        <end position="162"/>
    </location>
</feature>
<keyword evidence="1" id="KW-0812">Transmembrane</keyword>